<protein>
    <submittedName>
        <fullName evidence="2">Uncharacterized protein</fullName>
    </submittedName>
</protein>
<sequence length="296" mass="34246">MKELKKVIRRIAFDVKLLISTLLNIEIILSCARCERRIRTRSEKSFYRSTCELLRVTHPLLLALTHGHARLASLLLGNSADPNVCNLARESDLHVIVKRNDDDDHLLLERFFEVCKAFEKTVLYVGGWARPGFPRLGRGACSGVRSIRYTGDGRRTVAPLWDEMAIFMGLQKRVEEDRGLDQCTKPVFLSTIRKGNSDVQKRLSNLEHFFTIPFHCRDGEFWISYSDFVKTSTDLEVVHLNVETVRDEPSLHGERTWQMKLFHDSWCRNNRETFHIDPQLHLALADLYEEIAVSVH</sequence>
<comment type="similarity">
    <text evidence="1">Belongs to the peptidase C2 family.</text>
</comment>
<dbReference type="Proteomes" id="UP000479190">
    <property type="component" value="Unassembled WGS sequence"/>
</dbReference>
<name>A0A6H5I9C7_9HYME</name>
<proteinExistence type="inferred from homology"/>
<dbReference type="Gene3D" id="1.25.40.20">
    <property type="entry name" value="Ankyrin repeat-containing domain"/>
    <property type="match status" value="1"/>
</dbReference>
<dbReference type="InterPro" id="IPR036770">
    <property type="entry name" value="Ankyrin_rpt-contain_sf"/>
</dbReference>
<dbReference type="GO" id="GO:0005737">
    <property type="term" value="C:cytoplasm"/>
    <property type="evidence" value="ECO:0007669"/>
    <property type="project" value="TreeGrafter"/>
</dbReference>
<evidence type="ECO:0000313" key="2">
    <source>
        <dbReference type="EMBL" id="CAB0033042.1"/>
    </source>
</evidence>
<evidence type="ECO:0000313" key="3">
    <source>
        <dbReference type="Proteomes" id="UP000479190"/>
    </source>
</evidence>
<dbReference type="EMBL" id="CADCXV010000697">
    <property type="protein sequence ID" value="CAB0033042.1"/>
    <property type="molecule type" value="Genomic_DNA"/>
</dbReference>
<dbReference type="SUPFAM" id="SSF48403">
    <property type="entry name" value="Ankyrin repeat"/>
    <property type="match status" value="1"/>
</dbReference>
<organism evidence="2 3">
    <name type="scientific">Trichogramma brassicae</name>
    <dbReference type="NCBI Taxonomy" id="86971"/>
    <lineage>
        <taxon>Eukaryota</taxon>
        <taxon>Metazoa</taxon>
        <taxon>Ecdysozoa</taxon>
        <taxon>Arthropoda</taxon>
        <taxon>Hexapoda</taxon>
        <taxon>Insecta</taxon>
        <taxon>Pterygota</taxon>
        <taxon>Neoptera</taxon>
        <taxon>Endopterygota</taxon>
        <taxon>Hymenoptera</taxon>
        <taxon>Apocrita</taxon>
        <taxon>Proctotrupomorpha</taxon>
        <taxon>Chalcidoidea</taxon>
        <taxon>Trichogrammatidae</taxon>
        <taxon>Trichogramma</taxon>
    </lineage>
</organism>
<dbReference type="GO" id="GO:0004198">
    <property type="term" value="F:calcium-dependent cysteine-type endopeptidase activity"/>
    <property type="evidence" value="ECO:0007669"/>
    <property type="project" value="InterPro"/>
</dbReference>
<reference evidence="2 3" key="1">
    <citation type="submission" date="2020-02" db="EMBL/GenBank/DDBJ databases">
        <authorList>
            <person name="Ferguson B K."/>
        </authorList>
    </citation>
    <scope>NUCLEOTIDE SEQUENCE [LARGE SCALE GENOMIC DNA]</scope>
</reference>
<gene>
    <name evidence="2" type="ORF">TBRA_LOCUS4964</name>
</gene>
<dbReference type="OrthoDB" id="424753at2759"/>
<dbReference type="InterPro" id="IPR022684">
    <property type="entry name" value="Calpain_cysteine_protease"/>
</dbReference>
<dbReference type="PANTHER" id="PTHR10183">
    <property type="entry name" value="CALPAIN"/>
    <property type="match status" value="1"/>
</dbReference>
<dbReference type="PANTHER" id="PTHR10183:SF394">
    <property type="entry name" value="CALPAIN-C"/>
    <property type="match status" value="1"/>
</dbReference>
<accession>A0A6H5I9C7</accession>
<dbReference type="GO" id="GO:0006508">
    <property type="term" value="P:proteolysis"/>
    <property type="evidence" value="ECO:0007669"/>
    <property type="project" value="InterPro"/>
</dbReference>
<dbReference type="AlphaFoldDB" id="A0A6H5I9C7"/>
<evidence type="ECO:0000256" key="1">
    <source>
        <dbReference type="ARBA" id="ARBA00007623"/>
    </source>
</evidence>
<keyword evidence="3" id="KW-1185">Reference proteome</keyword>